<dbReference type="Gene3D" id="3.10.110.10">
    <property type="entry name" value="Ubiquitin Conjugating Enzyme"/>
    <property type="match status" value="1"/>
</dbReference>
<dbReference type="EMBL" id="MCFK01002754">
    <property type="protein sequence ID" value="RKF63171.1"/>
    <property type="molecule type" value="Genomic_DNA"/>
</dbReference>
<evidence type="ECO:0000313" key="4">
    <source>
        <dbReference type="Proteomes" id="UP000286134"/>
    </source>
</evidence>
<reference evidence="3 4" key="1">
    <citation type="journal article" date="2018" name="BMC Genomics">
        <title>Comparative genome analyses reveal sequence features reflecting distinct modes of host-adaptation between dicot and monocot powdery mildew.</title>
        <authorList>
            <person name="Wu Y."/>
            <person name="Ma X."/>
            <person name="Pan Z."/>
            <person name="Kale S.D."/>
            <person name="Song Y."/>
            <person name="King H."/>
            <person name="Zhang Q."/>
            <person name="Presley C."/>
            <person name="Deng X."/>
            <person name="Wei C.I."/>
            <person name="Xiao S."/>
        </authorList>
    </citation>
    <scope>NUCLEOTIDE SEQUENCE [LARGE SCALE GENOMIC DNA]</scope>
    <source>
        <strain evidence="3">UMSG2</strain>
    </source>
</reference>
<keyword evidence="4" id="KW-1185">Reference proteome</keyword>
<evidence type="ECO:0000259" key="2">
    <source>
        <dbReference type="Pfam" id="PF00179"/>
    </source>
</evidence>
<dbReference type="STRING" id="212602.A0A420I0I5"/>
<dbReference type="InterPro" id="IPR016135">
    <property type="entry name" value="UBQ-conjugating_enzyme/RWD"/>
</dbReference>
<dbReference type="CDD" id="cd23814">
    <property type="entry name" value="UEV_AKTIP"/>
    <property type="match status" value="1"/>
</dbReference>
<gene>
    <name evidence="3" type="ORF">OnM2_027065</name>
</gene>
<name>A0A420I0I5_9PEZI</name>
<protein>
    <recommendedName>
        <fullName evidence="2">UBC core domain-containing protein</fullName>
    </recommendedName>
</protein>
<dbReference type="Pfam" id="PF00179">
    <property type="entry name" value="UQ_con"/>
    <property type="match status" value="1"/>
</dbReference>
<evidence type="ECO:0000313" key="3">
    <source>
        <dbReference type="EMBL" id="RKF63171.1"/>
    </source>
</evidence>
<dbReference type="InterPro" id="IPR000608">
    <property type="entry name" value="UBC"/>
</dbReference>
<dbReference type="AlphaFoldDB" id="A0A420I0I5"/>
<feature type="region of interest" description="Disordered" evidence="1">
    <location>
        <begin position="156"/>
        <end position="176"/>
    </location>
</feature>
<accession>A0A420I0I5</accession>
<evidence type="ECO:0000256" key="1">
    <source>
        <dbReference type="SAM" id="MobiDB-lite"/>
    </source>
</evidence>
<sequence length="359" mass="40568">MITMLPHHLSDLPSVRRQHLLIEFSGLRTTCPHGIYMSIAPGDPTLWFGVMFIRKGPYASAILRFQISFIQPFPWFPPVVTFSTDMFHPLITPLTTYMYTTDSQMFGTVSTSDDERLPPGGFSLRHGFPGWFRKDSRRAEKEHKAILLDHDGEIHTSRATCKEGPNTSASEANDIPVGKKSEQEMGIYELLRYIRSTFDNEDVLDQVALDIAGNPGAWHAWRTHRTNKDKKKMAADNTRSVVEPQKLTTEGEVSIPLNKSPTLTSQQSIQGLDGAGILYTKTKKPGEWNWDGVWEVRVKKCIEASVSESVLFGKDAADDLIRFLHLDSTKIDELKENIKRSLENLELSRRGISDFTMVS</sequence>
<proteinExistence type="predicted"/>
<organism evidence="3 4">
    <name type="scientific">Erysiphe neolycopersici</name>
    <dbReference type="NCBI Taxonomy" id="212602"/>
    <lineage>
        <taxon>Eukaryota</taxon>
        <taxon>Fungi</taxon>
        <taxon>Dikarya</taxon>
        <taxon>Ascomycota</taxon>
        <taxon>Pezizomycotina</taxon>
        <taxon>Leotiomycetes</taxon>
        <taxon>Erysiphales</taxon>
        <taxon>Erysiphaceae</taxon>
        <taxon>Erysiphe</taxon>
    </lineage>
</organism>
<dbReference type="Proteomes" id="UP000286134">
    <property type="component" value="Unassembled WGS sequence"/>
</dbReference>
<comment type="caution">
    <text evidence="3">The sequence shown here is derived from an EMBL/GenBank/DDBJ whole genome shotgun (WGS) entry which is preliminary data.</text>
</comment>
<dbReference type="OrthoDB" id="5596422at2759"/>
<dbReference type="SUPFAM" id="SSF54495">
    <property type="entry name" value="UBC-like"/>
    <property type="match status" value="1"/>
</dbReference>
<feature type="domain" description="UBC core" evidence="2">
    <location>
        <begin position="23"/>
        <end position="92"/>
    </location>
</feature>